<feature type="domain" description="Inhibitor I9" evidence="10">
    <location>
        <begin position="28"/>
        <end position="102"/>
    </location>
</feature>
<dbReference type="PANTHER" id="PTHR43806:SF11">
    <property type="entry name" value="CEREVISIN-RELATED"/>
    <property type="match status" value="1"/>
</dbReference>
<comment type="similarity">
    <text evidence="1 6 7">Belongs to the peptidase S8 family.</text>
</comment>
<evidence type="ECO:0000259" key="10">
    <source>
        <dbReference type="Pfam" id="PF05922"/>
    </source>
</evidence>
<proteinExistence type="inferred from homology"/>
<dbReference type="Pfam" id="PF05922">
    <property type="entry name" value="Inhibitor_I9"/>
    <property type="match status" value="1"/>
</dbReference>
<dbReference type="InterPro" id="IPR000209">
    <property type="entry name" value="Peptidase_S8/S53_dom"/>
</dbReference>
<evidence type="ECO:0000256" key="4">
    <source>
        <dbReference type="ARBA" id="ARBA00022801"/>
    </source>
</evidence>
<evidence type="ECO:0000256" key="6">
    <source>
        <dbReference type="PROSITE-ProRule" id="PRU01240"/>
    </source>
</evidence>
<organism evidence="11 12">
    <name type="scientific">Clonostachys solani</name>
    <dbReference type="NCBI Taxonomy" id="160281"/>
    <lineage>
        <taxon>Eukaryota</taxon>
        <taxon>Fungi</taxon>
        <taxon>Dikarya</taxon>
        <taxon>Ascomycota</taxon>
        <taxon>Pezizomycotina</taxon>
        <taxon>Sordariomycetes</taxon>
        <taxon>Hypocreomycetidae</taxon>
        <taxon>Hypocreales</taxon>
        <taxon>Bionectriaceae</taxon>
        <taxon>Clonostachys</taxon>
    </lineage>
</organism>
<dbReference type="PRINTS" id="PR00723">
    <property type="entry name" value="SUBTILISIN"/>
</dbReference>
<dbReference type="PROSITE" id="PS00137">
    <property type="entry name" value="SUBTILASE_HIS"/>
    <property type="match status" value="1"/>
</dbReference>
<feature type="active site" description="Charge relay system" evidence="6">
    <location>
        <position position="191"/>
    </location>
</feature>
<accession>A0A9N9ZHA0</accession>
<evidence type="ECO:0000256" key="8">
    <source>
        <dbReference type="SAM" id="SignalP"/>
    </source>
</evidence>
<dbReference type="PROSITE" id="PS00138">
    <property type="entry name" value="SUBTILASE_SER"/>
    <property type="match status" value="1"/>
</dbReference>
<dbReference type="InterPro" id="IPR010259">
    <property type="entry name" value="S8pro/Inhibitor_I9"/>
</dbReference>
<dbReference type="InterPro" id="IPR022398">
    <property type="entry name" value="Peptidase_S8_His-AS"/>
</dbReference>
<keyword evidence="12" id="KW-1185">Reference proteome</keyword>
<keyword evidence="2 6" id="KW-0645">Protease</keyword>
<dbReference type="InterPro" id="IPR050131">
    <property type="entry name" value="Peptidase_S8_subtilisin-like"/>
</dbReference>
<evidence type="ECO:0000256" key="3">
    <source>
        <dbReference type="ARBA" id="ARBA00022729"/>
    </source>
</evidence>
<dbReference type="Proteomes" id="UP000775872">
    <property type="component" value="Unassembled WGS sequence"/>
</dbReference>
<gene>
    <name evidence="11" type="ORF">CSOL1703_00017667</name>
</gene>
<dbReference type="AlphaFoldDB" id="A0A9N9ZHA0"/>
<keyword evidence="3 8" id="KW-0732">Signal</keyword>
<dbReference type="GO" id="GO:0004252">
    <property type="term" value="F:serine-type endopeptidase activity"/>
    <property type="evidence" value="ECO:0007669"/>
    <property type="project" value="UniProtKB-UniRule"/>
</dbReference>
<dbReference type="InterPro" id="IPR036852">
    <property type="entry name" value="Peptidase_S8/S53_dom_sf"/>
</dbReference>
<dbReference type="EMBL" id="CABFOC020000057">
    <property type="protein sequence ID" value="CAH0055563.1"/>
    <property type="molecule type" value="Genomic_DNA"/>
</dbReference>
<protein>
    <submittedName>
        <fullName evidence="11">Uncharacterized protein</fullName>
    </submittedName>
</protein>
<dbReference type="GO" id="GO:0006508">
    <property type="term" value="P:proteolysis"/>
    <property type="evidence" value="ECO:0007669"/>
    <property type="project" value="UniProtKB-KW"/>
</dbReference>
<feature type="domain" description="Peptidase S8/S53" evidence="9">
    <location>
        <begin position="146"/>
        <end position="391"/>
    </location>
</feature>
<name>A0A9N9ZHA0_9HYPO</name>
<evidence type="ECO:0000256" key="5">
    <source>
        <dbReference type="ARBA" id="ARBA00022825"/>
    </source>
</evidence>
<feature type="signal peptide" evidence="8">
    <location>
        <begin position="1"/>
        <end position="20"/>
    </location>
</feature>
<dbReference type="PANTHER" id="PTHR43806">
    <property type="entry name" value="PEPTIDASE S8"/>
    <property type="match status" value="1"/>
</dbReference>
<evidence type="ECO:0000313" key="11">
    <source>
        <dbReference type="EMBL" id="CAH0055563.1"/>
    </source>
</evidence>
<dbReference type="PROSITE" id="PS51892">
    <property type="entry name" value="SUBTILASE"/>
    <property type="match status" value="1"/>
</dbReference>
<dbReference type="Gene3D" id="3.40.50.200">
    <property type="entry name" value="Peptidase S8/S53 domain"/>
    <property type="match status" value="1"/>
</dbReference>
<dbReference type="OrthoDB" id="19448at2759"/>
<evidence type="ECO:0000313" key="12">
    <source>
        <dbReference type="Proteomes" id="UP000775872"/>
    </source>
</evidence>
<dbReference type="SUPFAM" id="SSF52743">
    <property type="entry name" value="Subtilisin-like"/>
    <property type="match status" value="1"/>
</dbReference>
<sequence length="431" mass="47241">MWNIARHLLLLVCLLFAVSCHETKPGHYLVLIKDNHHTTLHDHMAWANMINQDSGSGHFGVQEYYDCAIGKGYFAHISGKTATEIGKRDEVLHIVPQSTWSLATAPSNEEIIVDKKIDPKNWALHAISSNPPENKGPYKYHKSQATGTYIYIVDSGIQSDDEEFQGRVISGWGYSARDDLYEGVVGGELRHGTFVAGIAGGVRHGVAKNATLVDVQVGRDHPGSSQLWGGSIAKGLCWTADDIMLHNRANKSVVNISLAPGRLHCRAALKWLERLEERGVTVVVAAGNDGVDVKSSCFGSNLHAIQVGAYDRDFNAANFSNHGTGITVWAPGVEVRSVLSKAVLDREGRKPWPDDTKKGTSYAAPHVAGIIAGWMGETEEGLSPKQVREKLDELSHKDVLGTDDFEKCQVPKDEWEHRLANNRIVYNGADV</sequence>
<evidence type="ECO:0000256" key="2">
    <source>
        <dbReference type="ARBA" id="ARBA00022670"/>
    </source>
</evidence>
<feature type="active site" description="Charge relay system" evidence="6">
    <location>
        <position position="361"/>
    </location>
</feature>
<evidence type="ECO:0000259" key="9">
    <source>
        <dbReference type="Pfam" id="PF00082"/>
    </source>
</evidence>
<keyword evidence="5 6" id="KW-0720">Serine protease</keyword>
<keyword evidence="4 6" id="KW-0378">Hydrolase</keyword>
<reference evidence="11" key="1">
    <citation type="submission" date="2021-10" db="EMBL/GenBank/DDBJ databases">
        <authorList>
            <person name="Piombo E."/>
        </authorList>
    </citation>
    <scope>NUCLEOTIDE SEQUENCE</scope>
</reference>
<feature type="chain" id="PRO_5040168499" evidence="8">
    <location>
        <begin position="21"/>
        <end position="431"/>
    </location>
</feature>
<comment type="caution">
    <text evidence="11">The sequence shown here is derived from an EMBL/GenBank/DDBJ whole genome shotgun (WGS) entry which is preliminary data.</text>
</comment>
<dbReference type="Pfam" id="PF00082">
    <property type="entry name" value="Peptidase_S8"/>
    <property type="match status" value="1"/>
</dbReference>
<feature type="active site" description="Charge relay system" evidence="6">
    <location>
        <position position="154"/>
    </location>
</feature>
<dbReference type="InterPro" id="IPR015500">
    <property type="entry name" value="Peptidase_S8_subtilisin-rel"/>
</dbReference>
<dbReference type="InterPro" id="IPR023827">
    <property type="entry name" value="Peptidase_S8_Asp-AS"/>
</dbReference>
<evidence type="ECO:0000256" key="7">
    <source>
        <dbReference type="RuleBase" id="RU003355"/>
    </source>
</evidence>
<dbReference type="PROSITE" id="PS51257">
    <property type="entry name" value="PROKAR_LIPOPROTEIN"/>
    <property type="match status" value="1"/>
</dbReference>
<dbReference type="InterPro" id="IPR023828">
    <property type="entry name" value="Peptidase_S8_Ser-AS"/>
</dbReference>
<evidence type="ECO:0000256" key="1">
    <source>
        <dbReference type="ARBA" id="ARBA00011073"/>
    </source>
</evidence>
<dbReference type="PROSITE" id="PS00136">
    <property type="entry name" value="SUBTILASE_ASP"/>
    <property type="match status" value="1"/>
</dbReference>